<feature type="region of interest" description="Disordered" evidence="1">
    <location>
        <begin position="120"/>
        <end position="187"/>
    </location>
</feature>
<evidence type="ECO:0000313" key="5">
    <source>
        <dbReference type="Proteomes" id="UP000199771"/>
    </source>
</evidence>
<feature type="transmembrane region" description="Helical" evidence="2">
    <location>
        <begin position="40"/>
        <end position="60"/>
    </location>
</feature>
<feature type="compositionally biased region" description="Pro residues" evidence="1">
    <location>
        <begin position="170"/>
        <end position="179"/>
    </location>
</feature>
<dbReference type="RefSeq" id="WP_091532419.1">
    <property type="nucleotide sequence ID" value="NZ_FOOC01000003.1"/>
</dbReference>
<gene>
    <name evidence="4" type="ORF">SAMN04488120_103281</name>
</gene>
<evidence type="ECO:0000256" key="2">
    <source>
        <dbReference type="SAM" id="Phobius"/>
    </source>
</evidence>
<dbReference type="STRING" id="1076937.SAMN04488120_103281"/>
<keyword evidence="5" id="KW-1185">Reference proteome</keyword>
<dbReference type="OrthoDB" id="5432325at2"/>
<dbReference type="GO" id="GO:0015627">
    <property type="term" value="C:type II protein secretion system complex"/>
    <property type="evidence" value="ECO:0007669"/>
    <property type="project" value="InterPro"/>
</dbReference>
<dbReference type="EMBL" id="FOOC01000003">
    <property type="protein sequence ID" value="SFF40786.1"/>
    <property type="molecule type" value="Genomic_DNA"/>
</dbReference>
<keyword evidence="2" id="KW-1133">Transmembrane helix</keyword>
<accession>A0A1I2IIU8</accession>
<keyword evidence="2" id="KW-0812">Transmembrane</keyword>
<dbReference type="Pfam" id="PF16537">
    <property type="entry name" value="T2SSB"/>
    <property type="match status" value="1"/>
</dbReference>
<dbReference type="InterPro" id="IPR032389">
    <property type="entry name" value="GspB_C"/>
</dbReference>
<sequence>MSYILDALRRAERERTLGQAPSAETLVTVAPPVQRRNPRLLALAAATLILLLAMLAAWWLRRPPAPAQSMPAPAAQPQPGDLPQPILQAAAADAESPPLGGLPVFEDDSAIATLDDVTPPFQARAPDRAATPPPAVEQSARPAETSAPPSMPEPTAPTEPPAQIPDTAKPEPPLPPSGAPPLLRDMPPAFRAQFPALNLQVHVYDPLAEKRWVMIDGRRYREGQALDSGPVIVDITPDGVVFELQGERVFWPLVR</sequence>
<protein>
    <submittedName>
        <fullName evidence="4">General secretion pathway protein B</fullName>
    </submittedName>
</protein>
<feature type="compositionally biased region" description="Pro residues" evidence="1">
    <location>
        <begin position="149"/>
        <end position="163"/>
    </location>
</feature>
<organism evidence="4 5">
    <name type="scientific">Fontimonas thermophila</name>
    <dbReference type="NCBI Taxonomy" id="1076937"/>
    <lineage>
        <taxon>Bacteria</taxon>
        <taxon>Pseudomonadati</taxon>
        <taxon>Pseudomonadota</taxon>
        <taxon>Gammaproteobacteria</taxon>
        <taxon>Nevskiales</taxon>
        <taxon>Nevskiaceae</taxon>
        <taxon>Fontimonas</taxon>
    </lineage>
</organism>
<feature type="domain" description="Type II secretion system protein GspB C-terminal" evidence="3">
    <location>
        <begin position="195"/>
        <end position="248"/>
    </location>
</feature>
<dbReference type="AlphaFoldDB" id="A0A1I2IIU8"/>
<dbReference type="Proteomes" id="UP000199771">
    <property type="component" value="Unassembled WGS sequence"/>
</dbReference>
<evidence type="ECO:0000313" key="4">
    <source>
        <dbReference type="EMBL" id="SFF40786.1"/>
    </source>
</evidence>
<proteinExistence type="predicted"/>
<name>A0A1I2IIU8_9GAMM</name>
<reference evidence="4 5" key="1">
    <citation type="submission" date="2016-10" db="EMBL/GenBank/DDBJ databases">
        <authorList>
            <person name="de Groot N.N."/>
        </authorList>
    </citation>
    <scope>NUCLEOTIDE SEQUENCE [LARGE SCALE GENOMIC DNA]</scope>
    <source>
        <strain evidence="4 5">DSM 23609</strain>
    </source>
</reference>
<evidence type="ECO:0000259" key="3">
    <source>
        <dbReference type="Pfam" id="PF16537"/>
    </source>
</evidence>
<keyword evidence="2" id="KW-0472">Membrane</keyword>
<evidence type="ECO:0000256" key="1">
    <source>
        <dbReference type="SAM" id="MobiDB-lite"/>
    </source>
</evidence>